<sequence length="159" mass="18651">MNRVINFFGLTKNLNFILKNEKADFINEFKKDIKPDRTIFLDFFDNNPNKYYGNISDSEFKIRPGYEYSFAQARGIIKNDTSEIGIRIIGYNWFSILYLIVIVGLSCGALFDLIKNQNYGVFPIILLSTILTLFFYFKLKRGIKSFKKTLESDLKKYDE</sequence>
<evidence type="ECO:0000313" key="2">
    <source>
        <dbReference type="EMBL" id="MFD0837377.1"/>
    </source>
</evidence>
<keyword evidence="1" id="KW-0812">Transmembrane</keyword>
<evidence type="ECO:0000313" key="3">
    <source>
        <dbReference type="Proteomes" id="UP001597011"/>
    </source>
</evidence>
<dbReference type="EMBL" id="JBHTIB010000033">
    <property type="protein sequence ID" value="MFD0837377.1"/>
    <property type="molecule type" value="Genomic_DNA"/>
</dbReference>
<feature type="transmembrane region" description="Helical" evidence="1">
    <location>
        <begin position="120"/>
        <end position="139"/>
    </location>
</feature>
<keyword evidence="1" id="KW-0472">Membrane</keyword>
<gene>
    <name evidence="2" type="ORF">ACFQ0I_16480</name>
</gene>
<name>A0ABW3BXC4_9FLAO</name>
<organism evidence="2 3">
    <name type="scientific">Mariniflexile aquimaris</name>
    <dbReference type="NCBI Taxonomy" id="881009"/>
    <lineage>
        <taxon>Bacteria</taxon>
        <taxon>Pseudomonadati</taxon>
        <taxon>Bacteroidota</taxon>
        <taxon>Flavobacteriia</taxon>
        <taxon>Flavobacteriales</taxon>
        <taxon>Flavobacteriaceae</taxon>
        <taxon>Mariniflexile</taxon>
    </lineage>
</organism>
<keyword evidence="3" id="KW-1185">Reference proteome</keyword>
<reference evidence="3" key="1">
    <citation type="journal article" date="2019" name="Int. J. Syst. Evol. Microbiol.">
        <title>The Global Catalogue of Microorganisms (GCM) 10K type strain sequencing project: providing services to taxonomists for standard genome sequencing and annotation.</title>
        <authorList>
            <consortium name="The Broad Institute Genomics Platform"/>
            <consortium name="The Broad Institute Genome Sequencing Center for Infectious Disease"/>
            <person name="Wu L."/>
            <person name="Ma J."/>
        </authorList>
    </citation>
    <scope>NUCLEOTIDE SEQUENCE [LARGE SCALE GENOMIC DNA]</scope>
    <source>
        <strain evidence="3">CCUG 60529</strain>
    </source>
</reference>
<keyword evidence="1" id="KW-1133">Transmembrane helix</keyword>
<proteinExistence type="predicted"/>
<evidence type="ECO:0000256" key="1">
    <source>
        <dbReference type="SAM" id="Phobius"/>
    </source>
</evidence>
<feature type="transmembrane region" description="Helical" evidence="1">
    <location>
        <begin position="96"/>
        <end position="114"/>
    </location>
</feature>
<dbReference type="RefSeq" id="WP_379944072.1">
    <property type="nucleotide sequence ID" value="NZ_JBHTIB010000033.1"/>
</dbReference>
<protein>
    <submittedName>
        <fullName evidence="2">Uncharacterized protein</fullName>
    </submittedName>
</protein>
<dbReference type="Proteomes" id="UP001597011">
    <property type="component" value="Unassembled WGS sequence"/>
</dbReference>
<accession>A0ABW3BXC4</accession>
<comment type="caution">
    <text evidence="2">The sequence shown here is derived from an EMBL/GenBank/DDBJ whole genome shotgun (WGS) entry which is preliminary data.</text>
</comment>